<dbReference type="Gene3D" id="3.40.710.10">
    <property type="entry name" value="DD-peptidase/beta-lactamase superfamily"/>
    <property type="match status" value="1"/>
</dbReference>
<dbReference type="RefSeq" id="WP_247029687.1">
    <property type="nucleotide sequence ID" value="NZ_JALKCH010000007.1"/>
</dbReference>
<evidence type="ECO:0000256" key="5">
    <source>
        <dbReference type="ARBA" id="ARBA00023251"/>
    </source>
</evidence>
<comment type="catalytic activity">
    <reaction evidence="1 6">
        <text>a beta-lactam + H2O = a substituted beta-amino acid</text>
        <dbReference type="Rhea" id="RHEA:20401"/>
        <dbReference type="ChEBI" id="CHEBI:15377"/>
        <dbReference type="ChEBI" id="CHEBI:35627"/>
        <dbReference type="ChEBI" id="CHEBI:140347"/>
        <dbReference type="EC" id="3.5.2.6"/>
    </reaction>
</comment>
<evidence type="ECO:0000256" key="3">
    <source>
        <dbReference type="ARBA" id="ARBA00012865"/>
    </source>
</evidence>
<name>A0ABT0DD34_9HYPH</name>
<dbReference type="Pfam" id="PF13354">
    <property type="entry name" value="Beta-lactamase2"/>
    <property type="match status" value="1"/>
</dbReference>
<evidence type="ECO:0000313" key="8">
    <source>
        <dbReference type="EMBL" id="MCK0197799.1"/>
    </source>
</evidence>
<dbReference type="PANTHER" id="PTHR35333">
    <property type="entry name" value="BETA-LACTAMASE"/>
    <property type="match status" value="1"/>
</dbReference>
<dbReference type="InterPro" id="IPR045155">
    <property type="entry name" value="Beta-lactam_cat"/>
</dbReference>
<dbReference type="PRINTS" id="PR00118">
    <property type="entry name" value="BLACTAMASEA"/>
</dbReference>
<evidence type="ECO:0000256" key="1">
    <source>
        <dbReference type="ARBA" id="ARBA00001526"/>
    </source>
</evidence>
<dbReference type="NCBIfam" id="NF033103">
    <property type="entry name" value="bla_class_A"/>
    <property type="match status" value="1"/>
</dbReference>
<keyword evidence="5 6" id="KW-0046">Antibiotic resistance</keyword>
<dbReference type="InterPro" id="IPR000871">
    <property type="entry name" value="Beta-lactam_class-A"/>
</dbReference>
<dbReference type="PROSITE" id="PS00146">
    <property type="entry name" value="BETA_LACTAMASE_A"/>
    <property type="match status" value="1"/>
</dbReference>
<dbReference type="EC" id="3.5.2.6" evidence="3 6"/>
<keyword evidence="9" id="KW-1185">Reference proteome</keyword>
<reference evidence="8 9" key="1">
    <citation type="submission" date="2022-04" db="EMBL/GenBank/DDBJ databases">
        <authorList>
            <person name="Grouzdev D.S."/>
            <person name="Pantiukh K.S."/>
            <person name="Krutkina M.S."/>
        </authorList>
    </citation>
    <scope>NUCLEOTIDE SEQUENCE [LARGE SCALE GENOMIC DNA]</scope>
    <source>
        <strain evidence="8 9">6x-1</strain>
    </source>
</reference>
<comment type="similarity">
    <text evidence="2 6">Belongs to the class-A beta-lactamase family.</text>
</comment>
<comment type="caution">
    <text evidence="8">The sequence shown here is derived from an EMBL/GenBank/DDBJ whole genome shotgun (WGS) entry which is preliminary data.</text>
</comment>
<dbReference type="InterPro" id="IPR023650">
    <property type="entry name" value="Beta-lactam_class-A_AS"/>
</dbReference>
<evidence type="ECO:0000256" key="4">
    <source>
        <dbReference type="ARBA" id="ARBA00022801"/>
    </source>
</evidence>
<dbReference type="InterPro" id="IPR012338">
    <property type="entry name" value="Beta-lactam/transpept-like"/>
</dbReference>
<evidence type="ECO:0000256" key="2">
    <source>
        <dbReference type="ARBA" id="ARBA00009009"/>
    </source>
</evidence>
<proteinExistence type="inferred from homology"/>
<organism evidence="8 9">
    <name type="scientific">Ancylobacter crimeensis</name>
    <dbReference type="NCBI Taxonomy" id="2579147"/>
    <lineage>
        <taxon>Bacteria</taxon>
        <taxon>Pseudomonadati</taxon>
        <taxon>Pseudomonadota</taxon>
        <taxon>Alphaproteobacteria</taxon>
        <taxon>Hyphomicrobiales</taxon>
        <taxon>Xanthobacteraceae</taxon>
        <taxon>Ancylobacter</taxon>
    </lineage>
</organism>
<dbReference type="EMBL" id="JALKCH010000007">
    <property type="protein sequence ID" value="MCK0197799.1"/>
    <property type="molecule type" value="Genomic_DNA"/>
</dbReference>
<sequence>MNEQPMIRRRGLLHVALAAIMVPAAMNSRVLAKAGEPFAADLAGLEAGMRGARLGVCVLDAAGVKATGHRMDERFPMCSTFKLLVAGATLARVDRGEEKLENHVAFGEADLVPYSPITGSKQGVGLDIETLCLAAVTASDNTAANLLLARLGGPAGLTAWLRTIGDNVTRLDRIEPALNAAAPGDKRDTTTPRAMTQTIRRLLLGDVLSTTSREHLTDWLVHNTTGGAKLRAGLPVGWRIGEKTGAGSHGTSNDTGIVWPPQGMPLFVASYLTGSRADRGAQDALHAKVGVLIAAHFG</sequence>
<evidence type="ECO:0000256" key="6">
    <source>
        <dbReference type="RuleBase" id="RU361140"/>
    </source>
</evidence>
<accession>A0ABT0DD34</accession>
<feature type="domain" description="Beta-lactamase class A catalytic" evidence="7">
    <location>
        <begin position="56"/>
        <end position="269"/>
    </location>
</feature>
<evidence type="ECO:0000259" key="7">
    <source>
        <dbReference type="Pfam" id="PF13354"/>
    </source>
</evidence>
<dbReference type="SUPFAM" id="SSF56601">
    <property type="entry name" value="beta-lactamase/transpeptidase-like"/>
    <property type="match status" value="1"/>
</dbReference>
<protein>
    <recommendedName>
        <fullName evidence="3 6">Beta-lactamase</fullName>
        <ecNumber evidence="3 6">3.5.2.6</ecNumber>
    </recommendedName>
</protein>
<dbReference type="PANTHER" id="PTHR35333:SF3">
    <property type="entry name" value="BETA-LACTAMASE-TYPE TRANSPEPTIDASE FOLD CONTAINING PROTEIN"/>
    <property type="match status" value="1"/>
</dbReference>
<dbReference type="Proteomes" id="UP001203284">
    <property type="component" value="Unassembled WGS sequence"/>
</dbReference>
<keyword evidence="4 6" id="KW-0378">Hydrolase</keyword>
<gene>
    <name evidence="8" type="primary">bla</name>
    <name evidence="8" type="ORF">MWN34_12850</name>
</gene>
<dbReference type="GO" id="GO:0008800">
    <property type="term" value="F:beta-lactamase activity"/>
    <property type="evidence" value="ECO:0007669"/>
    <property type="project" value="UniProtKB-EC"/>
</dbReference>
<evidence type="ECO:0000313" key="9">
    <source>
        <dbReference type="Proteomes" id="UP001203284"/>
    </source>
</evidence>